<dbReference type="Pfam" id="PF01872">
    <property type="entry name" value="RibD_C"/>
    <property type="match status" value="1"/>
</dbReference>
<keyword evidence="4" id="KW-0479">Metal-binding</keyword>
<keyword evidence="3" id="KW-0686">Riboflavin biosynthesis</keyword>
<reference evidence="8" key="1">
    <citation type="journal article" date="2014" name="Front. Microbiol.">
        <title>High frequency of phylogenetically diverse reductive dehalogenase-homologous genes in deep subseafloor sedimentary metagenomes.</title>
        <authorList>
            <person name="Kawai M."/>
            <person name="Futagami T."/>
            <person name="Toyoda A."/>
            <person name="Takaki Y."/>
            <person name="Nishi S."/>
            <person name="Hori S."/>
            <person name="Arai W."/>
            <person name="Tsubouchi T."/>
            <person name="Morono Y."/>
            <person name="Uchiyama I."/>
            <person name="Ito T."/>
            <person name="Fujiyama A."/>
            <person name="Inagaki F."/>
            <person name="Takami H."/>
        </authorList>
    </citation>
    <scope>NUCLEOTIDE SEQUENCE</scope>
    <source>
        <strain evidence="8">Expedition CK06-06</strain>
    </source>
</reference>
<dbReference type="GO" id="GO:0008703">
    <property type="term" value="F:5-amino-6-(5-phosphoribosylamino)uracil reductase activity"/>
    <property type="evidence" value="ECO:0007669"/>
    <property type="project" value="InterPro"/>
</dbReference>
<sequence length="195" mass="21311">MVDQDEKYMRVALKLAQRGIGSVEPNPAVGAVLVKANQVIGKGWHREFGGPHAEINALEDCKTLGVNPRGATMYVTLEPCCHQAKTGPCTEAIIAAGLAKVVIAAIDPSEHANGRGIEKLRNAAIVVQTGVCETQARLINAPFFKFTTTGKTWVILKWAQSIDAKVAYADKSRRRRWISGEQSRKDVHKLRRRAG</sequence>
<dbReference type="InterPro" id="IPR004794">
    <property type="entry name" value="Eubact_RibD"/>
</dbReference>
<evidence type="ECO:0000256" key="2">
    <source>
        <dbReference type="ARBA" id="ARBA00004910"/>
    </source>
</evidence>
<evidence type="ECO:0000256" key="6">
    <source>
        <dbReference type="ARBA" id="ARBA00023268"/>
    </source>
</evidence>
<dbReference type="InterPro" id="IPR002125">
    <property type="entry name" value="CMP_dCMP_dom"/>
</dbReference>
<dbReference type="GO" id="GO:0008835">
    <property type="term" value="F:diaminohydroxyphosphoribosylaminopyrimidine deaminase activity"/>
    <property type="evidence" value="ECO:0007669"/>
    <property type="project" value="InterPro"/>
</dbReference>
<dbReference type="UniPathway" id="UPA00275">
    <property type="reaction ID" value="UER00401"/>
</dbReference>
<proteinExistence type="predicted"/>
<dbReference type="EMBL" id="BART01026656">
    <property type="protein sequence ID" value="GAG99526.1"/>
    <property type="molecule type" value="Genomic_DNA"/>
</dbReference>
<dbReference type="Pfam" id="PF00383">
    <property type="entry name" value="dCMP_cyt_deam_1"/>
    <property type="match status" value="1"/>
</dbReference>
<evidence type="ECO:0000256" key="5">
    <source>
        <dbReference type="ARBA" id="ARBA00022833"/>
    </source>
</evidence>
<keyword evidence="6" id="KW-0511">Multifunctional enzyme</keyword>
<evidence type="ECO:0000256" key="4">
    <source>
        <dbReference type="ARBA" id="ARBA00022723"/>
    </source>
</evidence>
<dbReference type="PROSITE" id="PS51747">
    <property type="entry name" value="CYT_DCMP_DEAMINASES_2"/>
    <property type="match status" value="1"/>
</dbReference>
<dbReference type="InterPro" id="IPR024072">
    <property type="entry name" value="DHFR-like_dom_sf"/>
</dbReference>
<comment type="caution">
    <text evidence="8">The sequence shown here is derived from an EMBL/GenBank/DDBJ whole genome shotgun (WGS) entry which is preliminary data.</text>
</comment>
<dbReference type="SUPFAM" id="SSF53597">
    <property type="entry name" value="Dihydrofolate reductase-like"/>
    <property type="match status" value="1"/>
</dbReference>
<comment type="pathway">
    <text evidence="1">Cofactor biosynthesis; riboflavin biosynthesis; 5-amino-6-(D-ribitylamino)uracil from GTP: step 2/4.</text>
</comment>
<comment type="pathway">
    <text evidence="2">Cofactor biosynthesis; riboflavin biosynthesis; 5-amino-6-(D-ribitylamino)uracil from GTP: step 3/4.</text>
</comment>
<organism evidence="8">
    <name type="scientific">marine sediment metagenome</name>
    <dbReference type="NCBI Taxonomy" id="412755"/>
    <lineage>
        <taxon>unclassified sequences</taxon>
        <taxon>metagenomes</taxon>
        <taxon>ecological metagenomes</taxon>
    </lineage>
</organism>
<evidence type="ECO:0000256" key="3">
    <source>
        <dbReference type="ARBA" id="ARBA00022619"/>
    </source>
</evidence>
<accession>X1DT07</accession>
<dbReference type="SUPFAM" id="SSF53927">
    <property type="entry name" value="Cytidine deaminase-like"/>
    <property type="match status" value="1"/>
</dbReference>
<dbReference type="Gene3D" id="3.40.140.10">
    <property type="entry name" value="Cytidine Deaminase, domain 2"/>
    <property type="match status" value="1"/>
</dbReference>
<name>X1DT07_9ZZZZ</name>
<feature type="non-terminal residue" evidence="8">
    <location>
        <position position="195"/>
    </location>
</feature>
<dbReference type="PANTHER" id="PTHR11079:SF162">
    <property type="entry name" value="RIBOFLAVIN BIOSYNTHESIS PROTEIN PYRD, CHLOROPLASTIC"/>
    <property type="match status" value="1"/>
</dbReference>
<dbReference type="AlphaFoldDB" id="X1DT07"/>
<evidence type="ECO:0000313" key="8">
    <source>
        <dbReference type="EMBL" id="GAG99526.1"/>
    </source>
</evidence>
<dbReference type="PANTHER" id="PTHR11079">
    <property type="entry name" value="CYTOSINE DEAMINASE FAMILY MEMBER"/>
    <property type="match status" value="1"/>
</dbReference>
<dbReference type="InterPro" id="IPR016192">
    <property type="entry name" value="APOBEC/CMP_deaminase_Zn-bd"/>
</dbReference>
<dbReference type="InterPro" id="IPR002734">
    <property type="entry name" value="RibDG_C"/>
</dbReference>
<dbReference type="GO" id="GO:0009231">
    <property type="term" value="P:riboflavin biosynthetic process"/>
    <property type="evidence" value="ECO:0007669"/>
    <property type="project" value="UniProtKB-UniPathway"/>
</dbReference>
<evidence type="ECO:0000259" key="7">
    <source>
        <dbReference type="PROSITE" id="PS51747"/>
    </source>
</evidence>
<feature type="domain" description="CMP/dCMP-type deaminase" evidence="7">
    <location>
        <begin position="3"/>
        <end position="128"/>
    </location>
</feature>
<dbReference type="CDD" id="cd01284">
    <property type="entry name" value="Riboflavin_deaminase-reductase"/>
    <property type="match status" value="1"/>
</dbReference>
<dbReference type="GO" id="GO:0008270">
    <property type="term" value="F:zinc ion binding"/>
    <property type="evidence" value="ECO:0007669"/>
    <property type="project" value="InterPro"/>
</dbReference>
<dbReference type="NCBIfam" id="TIGR00326">
    <property type="entry name" value="eubact_ribD"/>
    <property type="match status" value="1"/>
</dbReference>
<gene>
    <name evidence="8" type="ORF">S01H4_47475</name>
</gene>
<dbReference type="PROSITE" id="PS00903">
    <property type="entry name" value="CYT_DCMP_DEAMINASES_1"/>
    <property type="match status" value="1"/>
</dbReference>
<protein>
    <recommendedName>
        <fullName evidence="7">CMP/dCMP-type deaminase domain-containing protein</fullName>
    </recommendedName>
</protein>
<dbReference type="InterPro" id="IPR016193">
    <property type="entry name" value="Cytidine_deaminase-like"/>
</dbReference>
<keyword evidence="5" id="KW-0862">Zinc</keyword>
<dbReference type="Gene3D" id="3.40.430.10">
    <property type="entry name" value="Dihydrofolate Reductase, subunit A"/>
    <property type="match status" value="1"/>
</dbReference>
<evidence type="ECO:0000256" key="1">
    <source>
        <dbReference type="ARBA" id="ARBA00004882"/>
    </source>
</evidence>